<dbReference type="SUPFAM" id="SSF51735">
    <property type="entry name" value="NAD(P)-binding Rossmann-fold domains"/>
    <property type="match status" value="2"/>
</dbReference>
<keyword evidence="2" id="KW-1133">Transmembrane helix</keyword>
<sequence>MPENTPTETPRSGWFLMPMQALVAPLLAMPRVAKRALALLLDSSFCVLTIWLAYCFRLNEWTVLTGVQWLPVFVSLCMALPIFIVMGMYRAIFRYANMAAFITVLKAIAIYGVAFMTIFTALSVPGVPRTVGILQPFLLLIAIGLSRLSIRYWLGDAYQRILHKNMLAKVLIYGAGTAGRQLAGALINSAELNVVGYLDDDPRLKGGVMGGLPIYDPSDLPVLAESLGVHNVLLALPSASRQRRNEILEHIRKARVNVRTLPDLTALAQGRIAVSDIRELEIEDLLGREAVAPRQELLDKSMRNKVVMVTGAGGSIGGELCRQILRTGPSSLILIDQNEFALYNIHAELQKLAELYKHENMQIVPILCSVRDQDRMEHVMQSWRPQTLYHAAAYKHVPLVEHNAVEGIKNNVMGTLVAARAANKCGVSNFVLISTDKAVRPTNVMGASKRLAEMVLQALAAESATDRMRTNFSMVRFGNVLGSSGSVVPLFRQQIKEGGPVTLTHPDITRYFMTISEASQLVIQAGAMAEGGDVFLLDMGEPVRIADLARKMVELSGLAVRDEDNPEGDIELSVTGLRPGEKLFEELLIGDNPETTEHPRIMKAREDFLSWPELSRRLNALNAALDRNDMIAARATLAELVSGYSSTGEVSDMAFTGAEPLRLSQTIQRTL</sequence>
<evidence type="ECO:0000256" key="1">
    <source>
        <dbReference type="ARBA" id="ARBA00007430"/>
    </source>
</evidence>
<dbReference type="RefSeq" id="WP_017957610.1">
    <property type="nucleotide sequence ID" value="NZ_CP022569.1"/>
</dbReference>
<accession>A0A8I2GU35</accession>
<reference evidence="4" key="1">
    <citation type="submission" date="2019-10" db="EMBL/GenBank/DDBJ databases">
        <title>Rhizobium leguminosarum symbiovar viciae collection.</title>
        <authorList>
            <person name="Boivin S."/>
            <person name="Lepetit M."/>
        </authorList>
    </citation>
    <scope>NUCLEOTIDE SEQUENCE</scope>
    <source>
        <strain evidence="4">L143</strain>
    </source>
</reference>
<feature type="transmembrane region" description="Helical" evidence="2">
    <location>
        <begin position="66"/>
        <end position="86"/>
    </location>
</feature>
<evidence type="ECO:0000313" key="4">
    <source>
        <dbReference type="EMBL" id="NKM47793.1"/>
    </source>
</evidence>
<name>A0A8I2GU35_RHILV</name>
<dbReference type="Proteomes" id="UP000662259">
    <property type="component" value="Unassembled WGS sequence"/>
</dbReference>
<proteinExistence type="inferred from homology"/>
<feature type="transmembrane region" description="Helical" evidence="2">
    <location>
        <begin position="98"/>
        <end position="121"/>
    </location>
</feature>
<dbReference type="EMBL" id="WIEZ01000013">
    <property type="protein sequence ID" value="NKM47793.1"/>
    <property type="molecule type" value="Genomic_DNA"/>
</dbReference>
<protein>
    <submittedName>
        <fullName evidence="4">SDR family NAD(P)-dependent oxidoreductase</fullName>
    </submittedName>
</protein>
<dbReference type="CDD" id="cd05237">
    <property type="entry name" value="UDP_invert_4-6DH_SDR_e"/>
    <property type="match status" value="1"/>
</dbReference>
<dbReference type="AlphaFoldDB" id="A0A8I2GU35"/>
<dbReference type="PANTHER" id="PTHR43318:SF1">
    <property type="entry name" value="POLYSACCHARIDE BIOSYNTHESIS PROTEIN EPSC-RELATED"/>
    <property type="match status" value="1"/>
</dbReference>
<evidence type="ECO:0000259" key="3">
    <source>
        <dbReference type="Pfam" id="PF02719"/>
    </source>
</evidence>
<dbReference type="Gene3D" id="3.40.50.720">
    <property type="entry name" value="NAD(P)-binding Rossmann-like Domain"/>
    <property type="match status" value="2"/>
</dbReference>
<dbReference type="InterPro" id="IPR051203">
    <property type="entry name" value="Polysaccharide_Synthase-Rel"/>
</dbReference>
<comment type="caution">
    <text evidence="4">The sequence shown here is derived from an EMBL/GenBank/DDBJ whole genome shotgun (WGS) entry which is preliminary data.</text>
</comment>
<feature type="transmembrane region" description="Helical" evidence="2">
    <location>
        <begin position="36"/>
        <end position="54"/>
    </location>
</feature>
<dbReference type="Pfam" id="PF13727">
    <property type="entry name" value="CoA_binding_3"/>
    <property type="match status" value="1"/>
</dbReference>
<feature type="transmembrane region" description="Helical" evidence="2">
    <location>
        <begin position="133"/>
        <end position="154"/>
    </location>
</feature>
<keyword evidence="2" id="KW-0812">Transmembrane</keyword>
<dbReference type="PANTHER" id="PTHR43318">
    <property type="entry name" value="UDP-N-ACETYLGLUCOSAMINE 4,6-DEHYDRATASE"/>
    <property type="match status" value="1"/>
</dbReference>
<feature type="transmembrane region" description="Helical" evidence="2">
    <location>
        <begin position="12"/>
        <end position="29"/>
    </location>
</feature>
<dbReference type="InterPro" id="IPR036291">
    <property type="entry name" value="NAD(P)-bd_dom_sf"/>
</dbReference>
<feature type="domain" description="Polysaccharide biosynthesis protein CapD-like" evidence="3">
    <location>
        <begin position="307"/>
        <end position="605"/>
    </location>
</feature>
<evidence type="ECO:0000256" key="2">
    <source>
        <dbReference type="SAM" id="Phobius"/>
    </source>
</evidence>
<dbReference type="Pfam" id="PF02719">
    <property type="entry name" value="Polysacc_synt_2"/>
    <property type="match status" value="1"/>
</dbReference>
<keyword evidence="2" id="KW-0472">Membrane</keyword>
<comment type="similarity">
    <text evidence="1">Belongs to the polysaccharide synthase family.</text>
</comment>
<dbReference type="InterPro" id="IPR003869">
    <property type="entry name" value="Polysac_CapD-like"/>
</dbReference>
<gene>
    <name evidence="4" type="ORF">GFL91_23060</name>
</gene>
<evidence type="ECO:0000313" key="5">
    <source>
        <dbReference type="Proteomes" id="UP000662259"/>
    </source>
</evidence>
<organism evidence="4 5">
    <name type="scientific">Rhizobium leguminosarum bv. viciae</name>
    <dbReference type="NCBI Taxonomy" id="387"/>
    <lineage>
        <taxon>Bacteria</taxon>
        <taxon>Pseudomonadati</taxon>
        <taxon>Pseudomonadota</taxon>
        <taxon>Alphaproteobacteria</taxon>
        <taxon>Hyphomicrobiales</taxon>
        <taxon>Rhizobiaceae</taxon>
        <taxon>Rhizobium/Agrobacterium group</taxon>
        <taxon>Rhizobium</taxon>
    </lineage>
</organism>